<dbReference type="EMBL" id="SNYC01000003">
    <property type="protein sequence ID" value="TDQ11628.1"/>
    <property type="molecule type" value="Genomic_DNA"/>
</dbReference>
<accession>A0A4R6T1T0</accession>
<keyword evidence="3" id="KW-1185">Reference proteome</keyword>
<evidence type="ECO:0000256" key="1">
    <source>
        <dbReference type="SAM" id="SignalP"/>
    </source>
</evidence>
<evidence type="ECO:0000313" key="2">
    <source>
        <dbReference type="EMBL" id="TDQ11628.1"/>
    </source>
</evidence>
<keyword evidence="1" id="KW-0732">Signal</keyword>
<reference evidence="2 3" key="1">
    <citation type="submission" date="2019-03" db="EMBL/GenBank/DDBJ databases">
        <title>Genomic Encyclopedia of Archaeal and Bacterial Type Strains, Phase II (KMG-II): from individual species to whole genera.</title>
        <authorList>
            <person name="Goeker M."/>
        </authorList>
    </citation>
    <scope>NUCLEOTIDE SEQUENCE [LARGE SCALE GENOMIC DNA]</scope>
    <source>
        <strain evidence="2 3">DSM 19035</strain>
    </source>
</reference>
<protein>
    <submittedName>
        <fullName evidence="2">Uncharacterized protein DUF4876</fullName>
    </submittedName>
</protein>
<organism evidence="2 3">
    <name type="scientific">Pedobacter metabolipauper</name>
    <dbReference type="NCBI Taxonomy" id="425513"/>
    <lineage>
        <taxon>Bacteria</taxon>
        <taxon>Pseudomonadati</taxon>
        <taxon>Bacteroidota</taxon>
        <taxon>Sphingobacteriia</taxon>
        <taxon>Sphingobacteriales</taxon>
        <taxon>Sphingobacteriaceae</taxon>
        <taxon>Pedobacter</taxon>
    </lineage>
</organism>
<evidence type="ECO:0000313" key="3">
    <source>
        <dbReference type="Proteomes" id="UP000295620"/>
    </source>
</evidence>
<comment type="caution">
    <text evidence="2">The sequence shown here is derived from an EMBL/GenBank/DDBJ whole genome shotgun (WGS) entry which is preliminary data.</text>
</comment>
<sequence length="444" mass="48229">MKKNQLLIVILALASVFTACKKDDNAELSAVSVTFQVVFDEQAIGLGLTPLNTEVTITNQVNGQINKAKADASGLVNFASVIPGNYTVVSSLTIAAADYTTITGAYTDEDVVFNANLNSVISNASGTLKLEMKSGRLGDWVIKQIYYGGSSTTDGAVFRDQFLEIYNNSTEVLYADSLYIALVNGVNTSSPDLLKNWFLPTGQYDWTKAVNMNNSKANTDYVYATTILRIPGTGKQYPVQPGASLIIAQNALNHKTPFTNNTGKEVTVKNPALTIDLSKADFEGYYGDLPGINVYPTDIDNPLVPNVQVVFRASDRDLILDSRGQEAIVIFKSITDASTFLKFATPDITTIIGTTVQYPQISKELIIDGVELAQTVETKRVAHRLPAEIDAGFTFVPGGSYSSQSVIRKTSKTVNNRRVLKDSNNSSLDFDFLTIADPTKTVFK</sequence>
<feature type="signal peptide" evidence="1">
    <location>
        <begin position="1"/>
        <end position="21"/>
    </location>
</feature>
<feature type="chain" id="PRO_5020401996" evidence="1">
    <location>
        <begin position="22"/>
        <end position="444"/>
    </location>
</feature>
<dbReference type="InterPro" id="IPR032627">
    <property type="entry name" value="DUF4876"/>
</dbReference>
<name>A0A4R6T1T0_9SPHI</name>
<dbReference type="Pfam" id="PF16215">
    <property type="entry name" value="DUF4876"/>
    <property type="match status" value="1"/>
</dbReference>
<gene>
    <name evidence="2" type="ORF">ATK78_0751</name>
</gene>
<dbReference type="OrthoDB" id="1409865at2"/>
<proteinExistence type="predicted"/>
<dbReference type="AlphaFoldDB" id="A0A4R6T1T0"/>
<dbReference type="RefSeq" id="WP_133574686.1">
    <property type="nucleotide sequence ID" value="NZ_SNYC01000003.1"/>
</dbReference>
<dbReference type="Proteomes" id="UP000295620">
    <property type="component" value="Unassembled WGS sequence"/>
</dbReference>
<dbReference type="PROSITE" id="PS51257">
    <property type="entry name" value="PROKAR_LIPOPROTEIN"/>
    <property type="match status" value="1"/>
</dbReference>